<dbReference type="Proteomes" id="UP001150941">
    <property type="component" value="Unassembled WGS sequence"/>
</dbReference>
<dbReference type="AlphaFoldDB" id="A0A9W9NZK0"/>
<accession>A0A9W9NZK0</accession>
<dbReference type="RefSeq" id="XP_058330558.1">
    <property type="nucleotide sequence ID" value="XM_058474818.1"/>
</dbReference>
<feature type="region of interest" description="Disordered" evidence="1">
    <location>
        <begin position="373"/>
        <end position="410"/>
    </location>
</feature>
<reference evidence="2" key="2">
    <citation type="journal article" date="2023" name="IMA Fungus">
        <title>Comparative genomic study of the Penicillium genus elucidates a diverse pangenome and 15 lateral gene transfer events.</title>
        <authorList>
            <person name="Petersen C."/>
            <person name="Sorensen T."/>
            <person name="Nielsen M.R."/>
            <person name="Sondergaard T.E."/>
            <person name="Sorensen J.L."/>
            <person name="Fitzpatrick D.A."/>
            <person name="Frisvad J.C."/>
            <person name="Nielsen K.L."/>
        </authorList>
    </citation>
    <scope>NUCLEOTIDE SEQUENCE</scope>
    <source>
        <strain evidence="2">IBT 19713</strain>
    </source>
</reference>
<organism evidence="2 3">
    <name type="scientific">Penicillium chermesinum</name>
    <dbReference type="NCBI Taxonomy" id="63820"/>
    <lineage>
        <taxon>Eukaryota</taxon>
        <taxon>Fungi</taxon>
        <taxon>Dikarya</taxon>
        <taxon>Ascomycota</taxon>
        <taxon>Pezizomycotina</taxon>
        <taxon>Eurotiomycetes</taxon>
        <taxon>Eurotiomycetidae</taxon>
        <taxon>Eurotiales</taxon>
        <taxon>Aspergillaceae</taxon>
        <taxon>Penicillium</taxon>
    </lineage>
</organism>
<name>A0A9W9NZK0_9EURO</name>
<evidence type="ECO:0000313" key="3">
    <source>
        <dbReference type="Proteomes" id="UP001150941"/>
    </source>
</evidence>
<dbReference type="EMBL" id="JAPQKS010000004">
    <property type="protein sequence ID" value="KAJ5232565.1"/>
    <property type="molecule type" value="Genomic_DNA"/>
</dbReference>
<gene>
    <name evidence="2" type="ORF">N7468_005521</name>
</gene>
<feature type="compositionally biased region" description="Low complexity" evidence="1">
    <location>
        <begin position="260"/>
        <end position="280"/>
    </location>
</feature>
<evidence type="ECO:0000256" key="1">
    <source>
        <dbReference type="SAM" id="MobiDB-lite"/>
    </source>
</evidence>
<reference evidence="2" key="1">
    <citation type="submission" date="2022-11" db="EMBL/GenBank/DDBJ databases">
        <authorList>
            <person name="Petersen C."/>
        </authorList>
    </citation>
    <scope>NUCLEOTIDE SEQUENCE</scope>
    <source>
        <strain evidence="2">IBT 19713</strain>
    </source>
</reference>
<comment type="caution">
    <text evidence="2">The sequence shown here is derived from an EMBL/GenBank/DDBJ whole genome shotgun (WGS) entry which is preliminary data.</text>
</comment>
<evidence type="ECO:0000313" key="2">
    <source>
        <dbReference type="EMBL" id="KAJ5232565.1"/>
    </source>
</evidence>
<feature type="region of interest" description="Disordered" evidence="1">
    <location>
        <begin position="196"/>
        <end position="281"/>
    </location>
</feature>
<feature type="compositionally biased region" description="Basic residues" evidence="1">
    <location>
        <begin position="236"/>
        <end position="254"/>
    </location>
</feature>
<feature type="compositionally biased region" description="Polar residues" evidence="1">
    <location>
        <begin position="225"/>
        <end position="235"/>
    </location>
</feature>
<keyword evidence="3" id="KW-1185">Reference proteome</keyword>
<dbReference type="GeneID" id="83202121"/>
<feature type="compositionally biased region" description="Low complexity" evidence="1">
    <location>
        <begin position="386"/>
        <end position="395"/>
    </location>
</feature>
<sequence length="452" mass="48814">MVAAYSRVAIGIEGGAYYGKNDAWVWHLSADERALAGIKEEPSPMDSHIPDEEIHRLNKSPAPYTWPVKKWPGFLPEVESFLAASGYKPEEVLEDDDGNLYDLERRMLIAFPAGIIEMRQKQKLQERANHRPQIIEYLGLMLVQGVLKPFENHLERTGTPAMVGYFREYLPDVAEELKLLDPEGARLASKIALPISASSPPASPPPSPSSASTLAQPETHEVSQAPVTLASSSTIPKKKKSKKVKKAKKQRDKKKAAEIAALSTARSPSRSPSPSPSRLSHVSGILEEAVDCVCASSRPLSTDQSAVHRDCACGVSTLATIRHKSSQTQGTAVHRGRACSDPMPCYCRAPASDAAFESELSYDSVTARAPTQDFGLGSWSAPPSPRASSSALPLPREGPIPAGRPGMRRTFPGISVQVSMAVRGGRKQGDEAVAEDSGWGKGEVALLIEFLH</sequence>
<proteinExistence type="predicted"/>
<protein>
    <submittedName>
        <fullName evidence="2">Uncharacterized protein</fullName>
    </submittedName>
</protein>